<evidence type="ECO:0000256" key="2">
    <source>
        <dbReference type="ARBA" id="ARBA00022448"/>
    </source>
</evidence>
<dbReference type="InterPro" id="IPR037185">
    <property type="entry name" value="EmrE-like"/>
</dbReference>
<evidence type="ECO:0000256" key="5">
    <source>
        <dbReference type="ARBA" id="ARBA00022989"/>
    </source>
</evidence>
<protein>
    <submittedName>
        <fullName evidence="10">DMT family transporter</fullName>
    </submittedName>
</protein>
<keyword evidence="2" id="KW-0813">Transport</keyword>
<comment type="subcellular location">
    <subcellularLocation>
        <location evidence="1 8">Cell membrane</location>
        <topology evidence="1 8">Multi-pass membrane protein</topology>
    </subcellularLocation>
</comment>
<dbReference type="InterPro" id="IPR045324">
    <property type="entry name" value="Small_multidrug_res"/>
</dbReference>
<evidence type="ECO:0000313" key="10">
    <source>
        <dbReference type="EMBL" id="MFC0593016.1"/>
    </source>
</evidence>
<evidence type="ECO:0000256" key="8">
    <source>
        <dbReference type="RuleBase" id="RU003942"/>
    </source>
</evidence>
<evidence type="ECO:0000256" key="4">
    <source>
        <dbReference type="ARBA" id="ARBA00022692"/>
    </source>
</evidence>
<comment type="caution">
    <text evidence="10">The sequence shown here is derived from an EMBL/GenBank/DDBJ whole genome shotgun (WGS) entry which is preliminary data.</text>
</comment>
<dbReference type="RefSeq" id="WP_377482879.1">
    <property type="nucleotide sequence ID" value="NZ_JBHLTN010000018.1"/>
</dbReference>
<keyword evidence="5 9" id="KW-1133">Transmembrane helix</keyword>
<evidence type="ECO:0000256" key="3">
    <source>
        <dbReference type="ARBA" id="ARBA00022475"/>
    </source>
</evidence>
<dbReference type="EMBL" id="JBHLTN010000018">
    <property type="protein sequence ID" value="MFC0593016.1"/>
    <property type="molecule type" value="Genomic_DNA"/>
</dbReference>
<accession>A0ABV6PT41</accession>
<dbReference type="Gene3D" id="1.10.3730.20">
    <property type="match status" value="1"/>
</dbReference>
<keyword evidence="11" id="KW-1185">Reference proteome</keyword>
<gene>
    <name evidence="10" type="ORF">ACFFGG_10645</name>
</gene>
<dbReference type="Pfam" id="PF00893">
    <property type="entry name" value="Multi_Drug_Res"/>
    <property type="match status" value="1"/>
</dbReference>
<reference evidence="10 11" key="1">
    <citation type="submission" date="2024-09" db="EMBL/GenBank/DDBJ databases">
        <authorList>
            <person name="Sun Q."/>
            <person name="Mori K."/>
        </authorList>
    </citation>
    <scope>NUCLEOTIDE SEQUENCE [LARGE SCALE GENOMIC DNA]</scope>
    <source>
        <strain evidence="10 11">NCAIM B.02336</strain>
    </source>
</reference>
<dbReference type="InterPro" id="IPR000390">
    <property type="entry name" value="Small_drug/metabolite_transptr"/>
</dbReference>
<comment type="similarity">
    <text evidence="7 8">Belongs to the drug/metabolite transporter (DMT) superfamily. Small multidrug resistance (SMR) (TC 2.A.7.1) family.</text>
</comment>
<name>A0ABV6PT41_9BURK</name>
<dbReference type="Proteomes" id="UP001589834">
    <property type="component" value="Unassembled WGS sequence"/>
</dbReference>
<evidence type="ECO:0000313" key="11">
    <source>
        <dbReference type="Proteomes" id="UP001589834"/>
    </source>
</evidence>
<proteinExistence type="inferred from homology"/>
<sequence length="110" mass="11601">MKNHLFLLGAIVSEVLATSALKSSAGFTRWGPSALVVVGYALAFWLLSLTLRSIPVGVAYATWSGLGIVLITVVAWLLHGQRLDAWALLGMALIVAGVLIMNLLSTSSAH</sequence>
<evidence type="ECO:0000256" key="6">
    <source>
        <dbReference type="ARBA" id="ARBA00023136"/>
    </source>
</evidence>
<dbReference type="PANTHER" id="PTHR30561">
    <property type="entry name" value="SMR FAMILY PROTON-DEPENDENT DRUG EFFLUX TRANSPORTER SUGE"/>
    <property type="match status" value="1"/>
</dbReference>
<feature type="transmembrane region" description="Helical" evidence="9">
    <location>
        <begin position="33"/>
        <end position="51"/>
    </location>
</feature>
<evidence type="ECO:0000256" key="7">
    <source>
        <dbReference type="ARBA" id="ARBA00038032"/>
    </source>
</evidence>
<evidence type="ECO:0000256" key="9">
    <source>
        <dbReference type="SAM" id="Phobius"/>
    </source>
</evidence>
<keyword evidence="4 8" id="KW-0812">Transmembrane</keyword>
<feature type="transmembrane region" description="Helical" evidence="9">
    <location>
        <begin position="58"/>
        <end position="79"/>
    </location>
</feature>
<feature type="transmembrane region" description="Helical" evidence="9">
    <location>
        <begin position="85"/>
        <end position="104"/>
    </location>
</feature>
<keyword evidence="6 9" id="KW-0472">Membrane</keyword>
<organism evidence="10 11">
    <name type="scientific">Ottowia pentelensis</name>
    <dbReference type="NCBI Taxonomy" id="511108"/>
    <lineage>
        <taxon>Bacteria</taxon>
        <taxon>Pseudomonadati</taxon>
        <taxon>Pseudomonadota</taxon>
        <taxon>Betaproteobacteria</taxon>
        <taxon>Burkholderiales</taxon>
        <taxon>Comamonadaceae</taxon>
        <taxon>Ottowia</taxon>
    </lineage>
</organism>
<dbReference type="SUPFAM" id="SSF103481">
    <property type="entry name" value="Multidrug resistance efflux transporter EmrE"/>
    <property type="match status" value="1"/>
</dbReference>
<evidence type="ECO:0000256" key="1">
    <source>
        <dbReference type="ARBA" id="ARBA00004651"/>
    </source>
</evidence>
<dbReference type="PANTHER" id="PTHR30561:SF1">
    <property type="entry name" value="MULTIDRUG TRANSPORTER EMRE"/>
    <property type="match status" value="1"/>
</dbReference>
<keyword evidence="3" id="KW-1003">Cell membrane</keyword>